<evidence type="ECO:0000313" key="2">
    <source>
        <dbReference type="EMBL" id="MXQ97278.1"/>
    </source>
</evidence>
<reference evidence="2" key="1">
    <citation type="submission" date="2019-10" db="EMBL/GenBank/DDBJ databases">
        <title>The sequence and de novo assembly of the wild yak genome.</title>
        <authorList>
            <person name="Liu Y."/>
        </authorList>
    </citation>
    <scope>NUCLEOTIDE SEQUENCE [LARGE SCALE GENOMIC DNA]</scope>
    <source>
        <strain evidence="2">WY2019</strain>
    </source>
</reference>
<gene>
    <name evidence="2" type="ORF">E5288_WYG002147</name>
</gene>
<evidence type="ECO:0000256" key="1">
    <source>
        <dbReference type="SAM" id="MobiDB-lite"/>
    </source>
</evidence>
<organism evidence="2 3">
    <name type="scientific">Bos mutus</name>
    <name type="common">wild yak</name>
    <dbReference type="NCBI Taxonomy" id="72004"/>
    <lineage>
        <taxon>Eukaryota</taxon>
        <taxon>Metazoa</taxon>
        <taxon>Chordata</taxon>
        <taxon>Craniata</taxon>
        <taxon>Vertebrata</taxon>
        <taxon>Euteleostomi</taxon>
        <taxon>Mammalia</taxon>
        <taxon>Eutheria</taxon>
        <taxon>Laurasiatheria</taxon>
        <taxon>Artiodactyla</taxon>
        <taxon>Ruminantia</taxon>
        <taxon>Pecora</taxon>
        <taxon>Bovidae</taxon>
        <taxon>Bovinae</taxon>
        <taxon>Bos</taxon>
    </lineage>
</organism>
<name>A0A6B0S437_9CETA</name>
<accession>A0A6B0S437</accession>
<evidence type="ECO:0000313" key="3">
    <source>
        <dbReference type="Proteomes" id="UP000322234"/>
    </source>
</evidence>
<feature type="region of interest" description="Disordered" evidence="1">
    <location>
        <begin position="33"/>
        <end position="55"/>
    </location>
</feature>
<protein>
    <submittedName>
        <fullName evidence="2">Uncharacterized protein</fullName>
    </submittedName>
</protein>
<dbReference type="Proteomes" id="UP000322234">
    <property type="component" value="Unassembled WGS sequence"/>
</dbReference>
<comment type="caution">
    <text evidence="2">The sequence shown here is derived from an EMBL/GenBank/DDBJ whole genome shotgun (WGS) entry which is preliminary data.</text>
</comment>
<keyword evidence="3" id="KW-1185">Reference proteome</keyword>
<proteinExistence type="predicted"/>
<dbReference type="EMBL" id="VBQZ03000186">
    <property type="protein sequence ID" value="MXQ97278.1"/>
    <property type="molecule type" value="Genomic_DNA"/>
</dbReference>
<dbReference type="AlphaFoldDB" id="A0A6B0S437"/>
<sequence length="125" mass="14218">MQTRKMPLSSWNEEIVKRTDCSVLNASKYCIHERGLSPDNSPKTRRKEEAKAPENCSEWLSTGMRPAFLSCDDWPRKEDLPGLSTGAQLARPGAVTVRSCHEAKDFQEMEVHKGRIVVEFLLIEE</sequence>